<dbReference type="GO" id="GO:0045943">
    <property type="term" value="P:positive regulation of transcription by RNA polymerase I"/>
    <property type="evidence" value="ECO:0007669"/>
    <property type="project" value="TreeGrafter"/>
</dbReference>
<evidence type="ECO:0000313" key="3">
    <source>
        <dbReference type="Proteomes" id="UP000780801"/>
    </source>
</evidence>
<evidence type="ECO:0000259" key="1">
    <source>
        <dbReference type="PROSITE" id="PS51391"/>
    </source>
</evidence>
<feature type="domain" description="CID" evidence="1">
    <location>
        <begin position="1"/>
        <end position="74"/>
    </location>
</feature>
<dbReference type="GO" id="GO:0032786">
    <property type="term" value="P:positive regulation of DNA-templated transcription, elongation"/>
    <property type="evidence" value="ECO:0007669"/>
    <property type="project" value="InterPro"/>
</dbReference>
<dbReference type="Pfam" id="PF12350">
    <property type="entry name" value="CTK3_C"/>
    <property type="match status" value="1"/>
</dbReference>
<comment type="caution">
    <text evidence="2">The sequence shown here is derived from an EMBL/GenBank/DDBJ whole genome shotgun (WGS) entry which is preliminary data.</text>
</comment>
<reference evidence="2" key="1">
    <citation type="journal article" date="2020" name="Fungal Divers.">
        <title>Resolving the Mortierellaceae phylogeny through synthesis of multi-gene phylogenetics and phylogenomics.</title>
        <authorList>
            <person name="Vandepol N."/>
            <person name="Liber J."/>
            <person name="Desiro A."/>
            <person name="Na H."/>
            <person name="Kennedy M."/>
            <person name="Barry K."/>
            <person name="Grigoriev I.V."/>
            <person name="Miller A.N."/>
            <person name="O'Donnell K."/>
            <person name="Stajich J.E."/>
            <person name="Bonito G."/>
        </authorList>
    </citation>
    <scope>NUCLEOTIDE SEQUENCE</scope>
    <source>
        <strain evidence="2">KOD1015</strain>
    </source>
</reference>
<dbReference type="EMBL" id="JAABOA010001983">
    <property type="protein sequence ID" value="KAF9580562.1"/>
    <property type="molecule type" value="Genomic_DNA"/>
</dbReference>
<dbReference type="PANTHER" id="PTHR28291:SF1">
    <property type="entry name" value="CTD KINASE SUBUNIT GAMMA"/>
    <property type="match status" value="1"/>
</dbReference>
<dbReference type="PROSITE" id="PS51391">
    <property type="entry name" value="CID"/>
    <property type="match status" value="1"/>
</dbReference>
<gene>
    <name evidence="2" type="ORF">BGW38_002730</name>
</gene>
<organism evidence="2 3">
    <name type="scientific">Lunasporangiospora selenospora</name>
    <dbReference type="NCBI Taxonomy" id="979761"/>
    <lineage>
        <taxon>Eukaryota</taxon>
        <taxon>Fungi</taxon>
        <taxon>Fungi incertae sedis</taxon>
        <taxon>Mucoromycota</taxon>
        <taxon>Mortierellomycotina</taxon>
        <taxon>Mortierellomycetes</taxon>
        <taxon>Mortierellales</taxon>
        <taxon>Mortierellaceae</taxon>
        <taxon>Lunasporangiospora</taxon>
    </lineage>
</organism>
<sequence length="185" mass="21169">MDSICHHSHKAGFSGYIELIQKNLGKIIDCVTPSGPKGNVNVAGTKKILELWKARRIFQPGAIEAVEKPLLSRDLGSAATSTAETALTKEDILRRMDEDRERHKRIREEIWIRPSDEPPEAEFLQQWDEVSDMDENDYENIESDNQKYLPGYPWLGETDYRREQRPQQTLYSIAVGITVLGLMVL</sequence>
<dbReference type="InterPro" id="IPR042326">
    <property type="entry name" value="Ctk3"/>
</dbReference>
<proteinExistence type="predicted"/>
<protein>
    <recommendedName>
        <fullName evidence="1">CID domain-containing protein</fullName>
    </recommendedName>
</protein>
<dbReference type="Gene3D" id="1.25.40.90">
    <property type="match status" value="1"/>
</dbReference>
<dbReference type="Pfam" id="PF12243">
    <property type="entry name" value="CTK3"/>
    <property type="match status" value="1"/>
</dbReference>
<keyword evidence="3" id="KW-1185">Reference proteome</keyword>
<name>A0A9P6FSC0_9FUNG</name>
<dbReference type="InterPro" id="IPR006569">
    <property type="entry name" value="CID_dom"/>
</dbReference>
<dbReference type="OrthoDB" id="21266at2759"/>
<dbReference type="InterPro" id="IPR008942">
    <property type="entry name" value="ENTH_VHS"/>
</dbReference>
<dbReference type="InterPro" id="IPR024638">
    <property type="entry name" value="Ctk3_N"/>
</dbReference>
<dbReference type="InterPro" id="IPR024637">
    <property type="entry name" value="Ctk3_C"/>
</dbReference>
<accession>A0A9P6FSC0</accession>
<dbReference type="GO" id="GO:0070692">
    <property type="term" value="C:CTDK-1 complex"/>
    <property type="evidence" value="ECO:0007669"/>
    <property type="project" value="InterPro"/>
</dbReference>
<dbReference type="AlphaFoldDB" id="A0A9P6FSC0"/>
<dbReference type="PANTHER" id="PTHR28291">
    <property type="entry name" value="CTD KINASE SUBUNIT GAMMA"/>
    <property type="match status" value="1"/>
</dbReference>
<dbReference type="Proteomes" id="UP000780801">
    <property type="component" value="Unassembled WGS sequence"/>
</dbReference>
<evidence type="ECO:0000313" key="2">
    <source>
        <dbReference type="EMBL" id="KAF9580562.1"/>
    </source>
</evidence>